<keyword evidence="1" id="KW-1133">Transmembrane helix</keyword>
<name>A0A371E3W2_MUCPR</name>
<protein>
    <submittedName>
        <fullName evidence="2">Uncharacterized protein</fullName>
    </submittedName>
</protein>
<accession>A0A371E3W2</accession>
<dbReference type="Proteomes" id="UP000257109">
    <property type="component" value="Unassembled WGS sequence"/>
</dbReference>
<dbReference type="EMBL" id="QJKJ01016626">
    <property type="protein sequence ID" value="RDX60729.1"/>
    <property type="molecule type" value="Genomic_DNA"/>
</dbReference>
<dbReference type="AlphaFoldDB" id="A0A371E3W2"/>
<proteinExistence type="predicted"/>
<sequence length="106" mass="12541">MSSNGETCKIQIQLNSIIVIIQKVRFEIRIKIFINPRPFLDNFLLELIIIMIICMSGIILSTFSLINIHGIFLKFLKWLMKWRYNVGPTITKDNNQYFKDKTTFLQ</sequence>
<organism evidence="2 3">
    <name type="scientific">Mucuna pruriens</name>
    <name type="common">Velvet bean</name>
    <name type="synonym">Dolichos pruriens</name>
    <dbReference type="NCBI Taxonomy" id="157652"/>
    <lineage>
        <taxon>Eukaryota</taxon>
        <taxon>Viridiplantae</taxon>
        <taxon>Streptophyta</taxon>
        <taxon>Embryophyta</taxon>
        <taxon>Tracheophyta</taxon>
        <taxon>Spermatophyta</taxon>
        <taxon>Magnoliopsida</taxon>
        <taxon>eudicotyledons</taxon>
        <taxon>Gunneridae</taxon>
        <taxon>Pentapetalae</taxon>
        <taxon>rosids</taxon>
        <taxon>fabids</taxon>
        <taxon>Fabales</taxon>
        <taxon>Fabaceae</taxon>
        <taxon>Papilionoideae</taxon>
        <taxon>50 kb inversion clade</taxon>
        <taxon>NPAAA clade</taxon>
        <taxon>indigoferoid/millettioid clade</taxon>
        <taxon>Phaseoleae</taxon>
        <taxon>Mucuna</taxon>
    </lineage>
</organism>
<keyword evidence="1" id="KW-0812">Transmembrane</keyword>
<comment type="caution">
    <text evidence="2">The sequence shown here is derived from an EMBL/GenBank/DDBJ whole genome shotgun (WGS) entry which is preliminary data.</text>
</comment>
<feature type="non-terminal residue" evidence="2">
    <location>
        <position position="1"/>
    </location>
</feature>
<evidence type="ECO:0000313" key="3">
    <source>
        <dbReference type="Proteomes" id="UP000257109"/>
    </source>
</evidence>
<gene>
    <name evidence="2" type="ORF">CR513_61104</name>
</gene>
<keyword evidence="1" id="KW-0472">Membrane</keyword>
<evidence type="ECO:0000256" key="1">
    <source>
        <dbReference type="SAM" id="Phobius"/>
    </source>
</evidence>
<feature type="transmembrane region" description="Helical" evidence="1">
    <location>
        <begin position="47"/>
        <end position="73"/>
    </location>
</feature>
<reference evidence="2" key="1">
    <citation type="submission" date="2018-05" db="EMBL/GenBank/DDBJ databases">
        <title>Draft genome of Mucuna pruriens seed.</title>
        <authorList>
            <person name="Nnadi N.E."/>
            <person name="Vos R."/>
            <person name="Hasami M.H."/>
            <person name="Devisetty U.K."/>
            <person name="Aguiy J.C."/>
        </authorList>
    </citation>
    <scope>NUCLEOTIDE SEQUENCE [LARGE SCALE GENOMIC DNA]</scope>
    <source>
        <strain evidence="2">JCA_2017</strain>
    </source>
</reference>
<keyword evidence="3" id="KW-1185">Reference proteome</keyword>
<evidence type="ECO:0000313" key="2">
    <source>
        <dbReference type="EMBL" id="RDX60729.1"/>
    </source>
</evidence>